<sequence>MVCHKIYQDQIKEKYLFDKDIEKVMYSNHDFHEIFIGEIIKAHINVY</sequence>
<name>A0A6N3AZT4_9FIRM</name>
<dbReference type="AlphaFoldDB" id="A0A6N3AZT4"/>
<gene>
    <name evidence="1" type="ORF">CRLFYP8_02630</name>
</gene>
<evidence type="ECO:0000313" key="1">
    <source>
        <dbReference type="EMBL" id="VYT98115.1"/>
    </source>
</evidence>
<proteinExistence type="predicted"/>
<reference evidence="1" key="1">
    <citation type="submission" date="2019-11" db="EMBL/GenBank/DDBJ databases">
        <authorList>
            <person name="Feng L."/>
        </authorList>
    </citation>
    <scope>NUCLEOTIDE SEQUENCE</scope>
    <source>
        <strain evidence="1">CramosumLFYP8</strain>
    </source>
</reference>
<accession>A0A6N3AZT4</accession>
<protein>
    <submittedName>
        <fullName evidence="1">Uncharacterized protein</fullName>
    </submittedName>
</protein>
<organism evidence="1">
    <name type="scientific">Thomasclavelia ramosa</name>
    <dbReference type="NCBI Taxonomy" id="1547"/>
    <lineage>
        <taxon>Bacteria</taxon>
        <taxon>Bacillati</taxon>
        <taxon>Bacillota</taxon>
        <taxon>Erysipelotrichia</taxon>
        <taxon>Erysipelotrichales</taxon>
        <taxon>Coprobacillaceae</taxon>
        <taxon>Thomasclavelia</taxon>
    </lineage>
</organism>
<dbReference type="RefSeq" id="WP_156635556.1">
    <property type="nucleotide sequence ID" value="NZ_CACRTL010000027.1"/>
</dbReference>
<dbReference type="EMBL" id="CACRTL010000027">
    <property type="protein sequence ID" value="VYT98115.1"/>
    <property type="molecule type" value="Genomic_DNA"/>
</dbReference>